<dbReference type="RefSeq" id="WP_270005065.1">
    <property type="nucleotide sequence ID" value="NZ_JAPFGC010000002.1"/>
</dbReference>
<gene>
    <name evidence="4" type="ORF">OOZ35_03125</name>
</gene>
<keyword evidence="5" id="KW-1185">Reference proteome</keyword>
<evidence type="ECO:0000256" key="2">
    <source>
        <dbReference type="SAM" id="SignalP"/>
    </source>
</evidence>
<keyword evidence="1 2" id="KW-0732">Signal</keyword>
<feature type="signal peptide" evidence="2">
    <location>
        <begin position="1"/>
        <end position="22"/>
    </location>
</feature>
<comment type="caution">
    <text evidence="4">The sequence shown here is derived from an EMBL/GenBank/DDBJ whole genome shotgun (WGS) entry which is preliminary data.</text>
</comment>
<name>A0ABT4RXJ3_9FLAO</name>
<evidence type="ECO:0000313" key="5">
    <source>
        <dbReference type="Proteomes" id="UP001149142"/>
    </source>
</evidence>
<evidence type="ECO:0000313" key="4">
    <source>
        <dbReference type="EMBL" id="MDA0176480.1"/>
    </source>
</evidence>
<dbReference type="NCBIfam" id="TIGR04183">
    <property type="entry name" value="Por_Secre_tail"/>
    <property type="match status" value="1"/>
</dbReference>
<sequence length="248" mass="27174">MKNKLLFTLVLLVSLNFIYAQSGDTINDAIEVDGTLTNVNVLDYNSASNSGLVPACISAEDVFYKHTVNVGNNKMTIGMASAGLALVTDVEYQIFLAPEGDIGQLQELDCDAYTVFVLVGGSFQFVIDDIGTANTYYLRVYKNSDSGINLSSLLGSTSITMDSEFDPTLSTANFETTKTKIINKDQELEIVGNTTFENSTIYTIDGRQVQTKSNTVIDKVDISNLSRGLYVLVLENDTSIHKHKFIKK</sequence>
<reference evidence="4" key="1">
    <citation type="submission" date="2022-11" db="EMBL/GenBank/DDBJ databases">
        <title>Refractory cell wall polysaccharides provide important carbon source for microbial heterotrophs in the hadal ocean.</title>
        <authorList>
            <person name="Zhu X."/>
        </authorList>
    </citation>
    <scope>NUCLEOTIDE SEQUENCE</scope>
    <source>
        <strain evidence="4">MTRN7</strain>
    </source>
</reference>
<evidence type="ECO:0000259" key="3">
    <source>
        <dbReference type="Pfam" id="PF18962"/>
    </source>
</evidence>
<feature type="domain" description="Secretion system C-terminal sorting" evidence="3">
    <location>
        <begin position="194"/>
        <end position="246"/>
    </location>
</feature>
<dbReference type="EMBL" id="JAPFGC010000002">
    <property type="protein sequence ID" value="MDA0176480.1"/>
    <property type="molecule type" value="Genomic_DNA"/>
</dbReference>
<accession>A0ABT4RXJ3</accession>
<feature type="chain" id="PRO_5046864126" evidence="2">
    <location>
        <begin position="23"/>
        <end position="248"/>
    </location>
</feature>
<protein>
    <submittedName>
        <fullName evidence="4">T9SS type A sorting domain-containing protein</fullName>
    </submittedName>
</protein>
<dbReference type="InterPro" id="IPR026444">
    <property type="entry name" value="Secre_tail"/>
</dbReference>
<organism evidence="4 5">
    <name type="scientific">Mesoflavibacter profundi</name>
    <dbReference type="NCBI Taxonomy" id="2708110"/>
    <lineage>
        <taxon>Bacteria</taxon>
        <taxon>Pseudomonadati</taxon>
        <taxon>Bacteroidota</taxon>
        <taxon>Flavobacteriia</taxon>
        <taxon>Flavobacteriales</taxon>
        <taxon>Flavobacteriaceae</taxon>
        <taxon>Mesoflavibacter</taxon>
    </lineage>
</organism>
<dbReference type="Proteomes" id="UP001149142">
    <property type="component" value="Unassembled WGS sequence"/>
</dbReference>
<proteinExistence type="predicted"/>
<evidence type="ECO:0000256" key="1">
    <source>
        <dbReference type="ARBA" id="ARBA00022729"/>
    </source>
</evidence>
<dbReference type="Pfam" id="PF18962">
    <property type="entry name" value="Por_Secre_tail"/>
    <property type="match status" value="1"/>
</dbReference>